<dbReference type="PANTHER" id="PTHR46856">
    <property type="entry name" value="PX DOMAIN-CONTAINING PROTEIN EREL1-RELATED"/>
    <property type="match status" value="1"/>
</dbReference>
<dbReference type="Proteomes" id="UP001412067">
    <property type="component" value="Unassembled WGS sequence"/>
</dbReference>
<proteinExistence type="predicted"/>
<feature type="compositionally biased region" description="Basic and acidic residues" evidence="1">
    <location>
        <begin position="1"/>
        <end position="11"/>
    </location>
</feature>
<dbReference type="PANTHER" id="PTHR46856:SF1">
    <property type="entry name" value="PX DOMAIN-CONTAINING PROTEIN EREL1-RELATED"/>
    <property type="match status" value="1"/>
</dbReference>
<feature type="compositionally biased region" description="Polar residues" evidence="1">
    <location>
        <begin position="12"/>
        <end position="22"/>
    </location>
</feature>
<organism evidence="2 3">
    <name type="scientific">Platanthera guangdongensis</name>
    <dbReference type="NCBI Taxonomy" id="2320717"/>
    <lineage>
        <taxon>Eukaryota</taxon>
        <taxon>Viridiplantae</taxon>
        <taxon>Streptophyta</taxon>
        <taxon>Embryophyta</taxon>
        <taxon>Tracheophyta</taxon>
        <taxon>Spermatophyta</taxon>
        <taxon>Magnoliopsida</taxon>
        <taxon>Liliopsida</taxon>
        <taxon>Asparagales</taxon>
        <taxon>Orchidaceae</taxon>
        <taxon>Orchidoideae</taxon>
        <taxon>Orchideae</taxon>
        <taxon>Orchidinae</taxon>
        <taxon>Platanthera</taxon>
    </lineage>
</organism>
<gene>
    <name evidence="2" type="ORF">KSP40_PGU002793</name>
</gene>
<comment type="caution">
    <text evidence="2">The sequence shown here is derived from an EMBL/GenBank/DDBJ whole genome shotgun (WGS) entry which is preliminary data.</text>
</comment>
<name>A0ABR2LF43_9ASPA</name>
<evidence type="ECO:0000256" key="1">
    <source>
        <dbReference type="SAM" id="MobiDB-lite"/>
    </source>
</evidence>
<keyword evidence="3" id="KW-1185">Reference proteome</keyword>
<evidence type="ECO:0000313" key="3">
    <source>
        <dbReference type="Proteomes" id="UP001412067"/>
    </source>
</evidence>
<dbReference type="EMBL" id="JBBWWR010000020">
    <property type="protein sequence ID" value="KAK8939607.1"/>
    <property type="molecule type" value="Genomic_DNA"/>
</dbReference>
<sequence length="249" mass="28448">MNKQTQLKEQKSYGNGSLTSFPSGKHCQKKSGHGRPTASLIASVRTPVISTEKRRPAQFNRYPFLKDPKSTDESNDLLDLQVQDQRQPEQKRVQLHFQHIESIQRDLKKNGSQELQNKSQRWAFAKARKKKQLYECEILHHQLKESSVNFLNAEEHRFTIDPSSLPDVLGLLTTSDNQIGLLITEDRGRKFITGESGLAGSARQKGELLKLKCCMCPLRLITHPFNLPPPSLNYYISENNLSYNSIFQT</sequence>
<accession>A0ABR2LF43</accession>
<feature type="region of interest" description="Disordered" evidence="1">
    <location>
        <begin position="1"/>
        <end position="73"/>
    </location>
</feature>
<protein>
    <submittedName>
        <fullName evidence="2">Uncharacterized protein</fullName>
    </submittedName>
</protein>
<reference evidence="2 3" key="1">
    <citation type="journal article" date="2022" name="Nat. Plants">
        <title>Genomes of leafy and leafless Platanthera orchids illuminate the evolution of mycoheterotrophy.</title>
        <authorList>
            <person name="Li M.H."/>
            <person name="Liu K.W."/>
            <person name="Li Z."/>
            <person name="Lu H.C."/>
            <person name="Ye Q.L."/>
            <person name="Zhang D."/>
            <person name="Wang J.Y."/>
            <person name="Li Y.F."/>
            <person name="Zhong Z.M."/>
            <person name="Liu X."/>
            <person name="Yu X."/>
            <person name="Liu D.K."/>
            <person name="Tu X.D."/>
            <person name="Liu B."/>
            <person name="Hao Y."/>
            <person name="Liao X.Y."/>
            <person name="Jiang Y.T."/>
            <person name="Sun W.H."/>
            <person name="Chen J."/>
            <person name="Chen Y.Q."/>
            <person name="Ai Y."/>
            <person name="Zhai J.W."/>
            <person name="Wu S.S."/>
            <person name="Zhou Z."/>
            <person name="Hsiao Y.Y."/>
            <person name="Wu W.L."/>
            <person name="Chen Y.Y."/>
            <person name="Lin Y.F."/>
            <person name="Hsu J.L."/>
            <person name="Li C.Y."/>
            <person name="Wang Z.W."/>
            <person name="Zhao X."/>
            <person name="Zhong W.Y."/>
            <person name="Ma X.K."/>
            <person name="Ma L."/>
            <person name="Huang J."/>
            <person name="Chen G.Z."/>
            <person name="Huang M.Z."/>
            <person name="Huang L."/>
            <person name="Peng D.H."/>
            <person name="Luo Y.B."/>
            <person name="Zou S.Q."/>
            <person name="Chen S.P."/>
            <person name="Lan S."/>
            <person name="Tsai W.C."/>
            <person name="Van de Peer Y."/>
            <person name="Liu Z.J."/>
        </authorList>
    </citation>
    <scope>NUCLEOTIDE SEQUENCE [LARGE SCALE GENOMIC DNA]</scope>
    <source>
        <strain evidence="2">Lor288</strain>
    </source>
</reference>
<dbReference type="InterPro" id="IPR044588">
    <property type="entry name" value="EREX-like"/>
</dbReference>
<evidence type="ECO:0000313" key="2">
    <source>
        <dbReference type="EMBL" id="KAK8939607.1"/>
    </source>
</evidence>